<dbReference type="PANTHER" id="PTHR42760:SF133">
    <property type="entry name" value="3-OXOACYL-[ACYL-CARRIER-PROTEIN] REDUCTASE"/>
    <property type="match status" value="1"/>
</dbReference>
<dbReference type="PRINTS" id="PR00080">
    <property type="entry name" value="SDRFAMILY"/>
</dbReference>
<gene>
    <name evidence="3" type="ORF">FH610_040805</name>
</gene>
<dbReference type="Pfam" id="PF13561">
    <property type="entry name" value="adh_short_C2"/>
    <property type="match status" value="1"/>
</dbReference>
<evidence type="ECO:0000313" key="4">
    <source>
        <dbReference type="Proteomes" id="UP000313066"/>
    </source>
</evidence>
<evidence type="ECO:0000256" key="1">
    <source>
        <dbReference type="ARBA" id="ARBA00006484"/>
    </source>
</evidence>
<evidence type="ECO:0000313" key="3">
    <source>
        <dbReference type="EMBL" id="KAB8174256.1"/>
    </source>
</evidence>
<sequence>MNLHLLGKKAVVTGGSKGIGLAIVRLLAEEGVEVVSASRTVTPELKETGAVPIVVDLSTEHGPAELIDRAIAALGGIDLLVNNVGIGDTDDIIQGARHSVLDLPDSAWERAFDLHFYSALRVTRAALPSLVITKGTVINVSSVSARLVGAGPVDYNVSKAALNALTKVFAEQFGPQGVRAITVAPGPVSTGVWTDPDGLIARLARDQGVPHQEFADGLLRSLAPATGRITTPEEVARLVAFLASPSNITGVEYSIDGGIIKQL</sequence>
<keyword evidence="4" id="KW-1185">Reference proteome</keyword>
<comment type="similarity">
    <text evidence="1">Belongs to the short-chain dehydrogenases/reductases (SDR) family.</text>
</comment>
<dbReference type="Gene3D" id="3.40.50.720">
    <property type="entry name" value="NAD(P)-binding Rossmann-like Domain"/>
    <property type="match status" value="1"/>
</dbReference>
<dbReference type="AlphaFoldDB" id="A0A5N6B1F0"/>
<dbReference type="Proteomes" id="UP000313066">
    <property type="component" value="Unassembled WGS sequence"/>
</dbReference>
<dbReference type="FunFam" id="3.40.50.720:FF:000084">
    <property type="entry name" value="Short-chain dehydrogenase reductase"/>
    <property type="match status" value="1"/>
</dbReference>
<organism evidence="3 4">
    <name type="scientific">Microbispora catharanthi</name>
    <dbReference type="NCBI Taxonomy" id="1712871"/>
    <lineage>
        <taxon>Bacteria</taxon>
        <taxon>Bacillati</taxon>
        <taxon>Actinomycetota</taxon>
        <taxon>Actinomycetes</taxon>
        <taxon>Streptosporangiales</taxon>
        <taxon>Streptosporangiaceae</taxon>
        <taxon>Microbispora</taxon>
    </lineage>
</organism>
<keyword evidence="2" id="KW-0560">Oxidoreductase</keyword>
<dbReference type="EMBL" id="VDMA02000039">
    <property type="protein sequence ID" value="KAB8174256.1"/>
    <property type="molecule type" value="Genomic_DNA"/>
</dbReference>
<protein>
    <submittedName>
        <fullName evidence="3">SDR family oxidoreductase</fullName>
    </submittedName>
</protein>
<dbReference type="GO" id="GO:0016616">
    <property type="term" value="F:oxidoreductase activity, acting on the CH-OH group of donors, NAD or NADP as acceptor"/>
    <property type="evidence" value="ECO:0007669"/>
    <property type="project" value="TreeGrafter"/>
</dbReference>
<comment type="caution">
    <text evidence="3">The sequence shown here is derived from an EMBL/GenBank/DDBJ whole genome shotgun (WGS) entry which is preliminary data.</text>
</comment>
<dbReference type="InterPro" id="IPR002347">
    <property type="entry name" value="SDR_fam"/>
</dbReference>
<name>A0A5N6B1F0_9ACTN</name>
<evidence type="ECO:0000256" key="2">
    <source>
        <dbReference type="ARBA" id="ARBA00023002"/>
    </source>
</evidence>
<dbReference type="PANTHER" id="PTHR42760">
    <property type="entry name" value="SHORT-CHAIN DEHYDROGENASES/REDUCTASES FAMILY MEMBER"/>
    <property type="match status" value="1"/>
</dbReference>
<reference evidence="3 4" key="1">
    <citation type="submission" date="2019-10" db="EMBL/GenBank/DDBJ databases">
        <title>Nonomuraea sp. nov., isolated from Phyllanthus amarus.</title>
        <authorList>
            <person name="Klykleung N."/>
            <person name="Tanasupawat S."/>
        </authorList>
    </citation>
    <scope>NUCLEOTIDE SEQUENCE [LARGE SCALE GENOMIC DNA]</scope>
    <source>
        <strain evidence="3 4">CR1-09</strain>
    </source>
</reference>
<dbReference type="PRINTS" id="PR00081">
    <property type="entry name" value="GDHRDH"/>
</dbReference>
<dbReference type="InterPro" id="IPR036291">
    <property type="entry name" value="NAD(P)-bd_dom_sf"/>
</dbReference>
<proteinExistence type="inferred from homology"/>
<accession>A0A5N6B1F0</accession>
<dbReference type="CDD" id="cd05233">
    <property type="entry name" value="SDR_c"/>
    <property type="match status" value="1"/>
</dbReference>
<dbReference type="SUPFAM" id="SSF51735">
    <property type="entry name" value="NAD(P)-binding Rossmann-fold domains"/>
    <property type="match status" value="1"/>
</dbReference>